<organism evidence="2 3">
    <name type="scientific">Mesorhizobium delmotii</name>
    <dbReference type="NCBI Taxonomy" id="1631247"/>
    <lineage>
        <taxon>Bacteria</taxon>
        <taxon>Pseudomonadati</taxon>
        <taxon>Pseudomonadota</taxon>
        <taxon>Alphaproteobacteria</taxon>
        <taxon>Hyphomicrobiales</taxon>
        <taxon>Phyllobacteriaceae</taxon>
        <taxon>Mesorhizobium</taxon>
    </lineage>
</organism>
<keyword evidence="1" id="KW-0812">Transmembrane</keyword>
<dbReference type="Proteomes" id="UP000245698">
    <property type="component" value="Unassembled WGS sequence"/>
</dbReference>
<keyword evidence="1" id="KW-1133">Transmembrane helix</keyword>
<evidence type="ECO:0000313" key="3">
    <source>
        <dbReference type="Proteomes" id="UP000245698"/>
    </source>
</evidence>
<dbReference type="PANTHER" id="PTHR36443:SF1">
    <property type="entry name" value="BSR5223 PROTEIN"/>
    <property type="match status" value="1"/>
</dbReference>
<feature type="transmembrane region" description="Helical" evidence="1">
    <location>
        <begin position="43"/>
        <end position="64"/>
    </location>
</feature>
<dbReference type="InterPro" id="IPR021320">
    <property type="entry name" value="DUF2905"/>
</dbReference>
<dbReference type="RefSeq" id="WP_123149939.1">
    <property type="nucleotide sequence ID" value="NZ_FUIG01000042.1"/>
</dbReference>
<proteinExistence type="predicted"/>
<evidence type="ECO:0008006" key="4">
    <source>
        <dbReference type="Google" id="ProtNLM"/>
    </source>
</evidence>
<sequence length="66" mass="7397">MSRTLIVVGLIIVAVGLLWPWLLRIGLGRLPGDIVIERENFTFYVPIATGILISIVLSIILWLVNR</sequence>
<name>A0A2P9APP0_9HYPH</name>
<dbReference type="PANTHER" id="PTHR36443">
    <property type="entry name" value="BSR5223 PROTEIN"/>
    <property type="match status" value="1"/>
</dbReference>
<dbReference type="EMBL" id="FUIG01000042">
    <property type="protein sequence ID" value="SJM33134.1"/>
    <property type="molecule type" value="Genomic_DNA"/>
</dbReference>
<accession>A0A2P9APP0</accession>
<protein>
    <recommendedName>
        <fullName evidence="4">DUF2905 domain-containing protein</fullName>
    </recommendedName>
</protein>
<feature type="transmembrane region" description="Helical" evidence="1">
    <location>
        <begin position="5"/>
        <end position="23"/>
    </location>
</feature>
<keyword evidence="1" id="KW-0472">Membrane</keyword>
<dbReference type="Pfam" id="PF11146">
    <property type="entry name" value="DUF2905"/>
    <property type="match status" value="1"/>
</dbReference>
<dbReference type="AlphaFoldDB" id="A0A2P9APP0"/>
<keyword evidence="3" id="KW-1185">Reference proteome</keyword>
<reference evidence="3" key="1">
    <citation type="submission" date="2016-12" db="EMBL/GenBank/DDBJ databases">
        <authorList>
            <person name="Brunel B."/>
        </authorList>
    </citation>
    <scope>NUCLEOTIDE SEQUENCE [LARGE SCALE GENOMIC DNA]</scope>
</reference>
<evidence type="ECO:0000256" key="1">
    <source>
        <dbReference type="SAM" id="Phobius"/>
    </source>
</evidence>
<gene>
    <name evidence="2" type="ORF">BQ8482_340030</name>
</gene>
<evidence type="ECO:0000313" key="2">
    <source>
        <dbReference type="EMBL" id="SJM33134.1"/>
    </source>
</evidence>